<keyword evidence="1" id="KW-0560">Oxidoreductase</keyword>
<dbReference type="PANTHER" id="PTHR13847:SF285">
    <property type="entry name" value="FAD DEPENDENT OXIDOREDUCTASE DOMAIN-CONTAINING PROTEIN"/>
    <property type="match status" value="1"/>
</dbReference>
<evidence type="ECO:0000259" key="2">
    <source>
        <dbReference type="Pfam" id="PF01266"/>
    </source>
</evidence>
<sequence length="461" mass="50340">MKRSLWLEEISSELTPLPSLEGNHVADVTIVGGGFVGLWTALQIVELDPECKVIIIERDICGGGASGRNGGFVMSWWPKISSLSAQCGKDEAVRLARASATAIGEIEQFCTEHNIDAHFRRAGWLWTATTNAQRGAWKDVVKTCQRLGESVFLPLSNNEVARRAGSGKHLEGVLEVSNATVQPARLVRGMRRVALEKGIKIFENTPMINFERSSPAVLHTPNGSITATRIVLAHNAWSAEIPELRRTILPVTSTIVATAPIPDRLEKIGWTGGEAITDSQLMVDYYRTTQDGRIAFGKGTGMISFASRVDGGYDDNPSLSEDTERDFRRTYPQLNDVPITHSWCGPIDRTYDSLPVFGHLDGSPHIFYGVGWSGNGVGPSRLGGRILASLALGLDDEWSHCGLVGREPKRFPPEPFRYFGGLMVRGAVQRKEAAEADDESPAWLDRKLAGLAPAGLEDKNL</sequence>
<accession>A0A0F4XWX9</accession>
<evidence type="ECO:0000313" key="4">
    <source>
        <dbReference type="Proteomes" id="UP000033662"/>
    </source>
</evidence>
<reference evidence="3 4" key="1">
    <citation type="submission" date="2015-03" db="EMBL/GenBank/DDBJ databases">
        <title>Pseudomonas fluorescens 1855-344 Genome sequencing and assembly.</title>
        <authorList>
            <person name="Eng W.W.H."/>
            <person name="Gan H.M."/>
            <person name="Savka M.A."/>
        </authorList>
    </citation>
    <scope>NUCLEOTIDE SEQUENCE [LARGE SCALE GENOMIC DNA]</scope>
    <source>
        <strain evidence="3 4">1855-344</strain>
    </source>
</reference>
<organism evidence="3 4">
    <name type="scientific">Pseudomonas kilonensis</name>
    <dbReference type="NCBI Taxonomy" id="132476"/>
    <lineage>
        <taxon>Bacteria</taxon>
        <taxon>Pseudomonadati</taxon>
        <taxon>Pseudomonadota</taxon>
        <taxon>Gammaproteobacteria</taxon>
        <taxon>Pseudomonadales</taxon>
        <taxon>Pseudomonadaceae</taxon>
        <taxon>Pseudomonas</taxon>
    </lineage>
</organism>
<dbReference type="PATRIC" id="fig|132476.4.peg.105"/>
<dbReference type="OrthoDB" id="311718at2"/>
<dbReference type="AlphaFoldDB" id="A0A0F4XWX9"/>
<dbReference type="Pfam" id="PF01266">
    <property type="entry name" value="DAO"/>
    <property type="match status" value="1"/>
</dbReference>
<dbReference type="Proteomes" id="UP000033662">
    <property type="component" value="Unassembled WGS sequence"/>
</dbReference>
<name>A0A0F4XWX9_9PSED</name>
<dbReference type="SUPFAM" id="SSF51905">
    <property type="entry name" value="FAD/NAD(P)-binding domain"/>
    <property type="match status" value="1"/>
</dbReference>
<dbReference type="Gene3D" id="3.30.9.10">
    <property type="entry name" value="D-Amino Acid Oxidase, subunit A, domain 2"/>
    <property type="match status" value="1"/>
</dbReference>
<proteinExistence type="predicted"/>
<dbReference type="GO" id="GO:0016491">
    <property type="term" value="F:oxidoreductase activity"/>
    <property type="evidence" value="ECO:0007669"/>
    <property type="project" value="UniProtKB-KW"/>
</dbReference>
<dbReference type="Gene3D" id="3.50.50.60">
    <property type="entry name" value="FAD/NAD(P)-binding domain"/>
    <property type="match status" value="1"/>
</dbReference>
<evidence type="ECO:0000313" key="3">
    <source>
        <dbReference type="EMBL" id="KKA09873.1"/>
    </source>
</evidence>
<protein>
    <submittedName>
        <fullName evidence="3">Amine oxidase</fullName>
    </submittedName>
</protein>
<dbReference type="EMBL" id="JZXC01000001">
    <property type="protein sequence ID" value="KKA09873.1"/>
    <property type="molecule type" value="Genomic_DNA"/>
</dbReference>
<evidence type="ECO:0000256" key="1">
    <source>
        <dbReference type="ARBA" id="ARBA00023002"/>
    </source>
</evidence>
<dbReference type="PANTHER" id="PTHR13847">
    <property type="entry name" value="SARCOSINE DEHYDROGENASE-RELATED"/>
    <property type="match status" value="1"/>
</dbReference>
<gene>
    <name evidence="3" type="ORF">VP02_00475</name>
</gene>
<dbReference type="InterPro" id="IPR036188">
    <property type="entry name" value="FAD/NAD-bd_sf"/>
</dbReference>
<comment type="caution">
    <text evidence="3">The sequence shown here is derived from an EMBL/GenBank/DDBJ whole genome shotgun (WGS) entry which is preliminary data.</text>
</comment>
<feature type="domain" description="FAD dependent oxidoreductase" evidence="2">
    <location>
        <begin position="27"/>
        <end position="390"/>
    </location>
</feature>
<dbReference type="GO" id="GO:0005737">
    <property type="term" value="C:cytoplasm"/>
    <property type="evidence" value="ECO:0007669"/>
    <property type="project" value="TreeGrafter"/>
</dbReference>
<dbReference type="InterPro" id="IPR006076">
    <property type="entry name" value="FAD-dep_OxRdtase"/>
</dbReference>